<feature type="region of interest" description="Phosphoribosyl-ATP pyrophosphohydrolase" evidence="15">
    <location>
        <begin position="112"/>
        <end position="202"/>
    </location>
</feature>
<name>A0ABV9KSS9_9BACT</name>
<evidence type="ECO:0000256" key="8">
    <source>
        <dbReference type="ARBA" id="ARBA00022490"/>
    </source>
</evidence>
<dbReference type="InterPro" id="IPR023019">
    <property type="entry name" value="His_synth_HisIE"/>
</dbReference>
<keyword evidence="8 15" id="KW-0963">Cytoplasm</keyword>
<evidence type="ECO:0000256" key="10">
    <source>
        <dbReference type="ARBA" id="ARBA00022741"/>
    </source>
</evidence>
<dbReference type="SUPFAM" id="SSF141734">
    <property type="entry name" value="HisI-like"/>
    <property type="match status" value="1"/>
</dbReference>
<dbReference type="Gene3D" id="1.10.287.1080">
    <property type="entry name" value="MazG-like"/>
    <property type="match status" value="1"/>
</dbReference>
<evidence type="ECO:0000256" key="6">
    <source>
        <dbReference type="ARBA" id="ARBA00007731"/>
    </source>
</evidence>
<dbReference type="InterPro" id="IPR008179">
    <property type="entry name" value="HisE"/>
</dbReference>
<evidence type="ECO:0000256" key="13">
    <source>
        <dbReference type="ARBA" id="ARBA00023102"/>
    </source>
</evidence>
<dbReference type="HAMAP" id="MF_01019">
    <property type="entry name" value="HisIE"/>
    <property type="match status" value="1"/>
</dbReference>
<dbReference type="GO" id="GO:0004636">
    <property type="term" value="F:phosphoribosyl-ATP diphosphatase activity"/>
    <property type="evidence" value="ECO:0007669"/>
    <property type="project" value="UniProtKB-EC"/>
</dbReference>
<keyword evidence="10 15" id="KW-0547">Nucleotide-binding</keyword>
<comment type="pathway">
    <text evidence="5 15">Amino-acid biosynthesis; L-histidine biosynthesis; L-histidine from 5-phospho-alpha-D-ribose 1-diphosphate: step 2/9.</text>
</comment>
<feature type="region of interest" description="Phosphoribosyl-AMP cyclohydrolase" evidence="15">
    <location>
        <begin position="1"/>
        <end position="111"/>
    </location>
</feature>
<keyword evidence="12 15" id="KW-0067">ATP-binding</keyword>
<dbReference type="GO" id="GO:0004635">
    <property type="term" value="F:phosphoribosyl-AMP cyclohydrolase activity"/>
    <property type="evidence" value="ECO:0007669"/>
    <property type="project" value="UniProtKB-EC"/>
</dbReference>
<dbReference type="PANTHER" id="PTHR42945">
    <property type="entry name" value="HISTIDINE BIOSYNTHESIS BIFUNCTIONAL PROTEIN"/>
    <property type="match status" value="1"/>
</dbReference>
<accession>A0ABV9KSS9</accession>
<comment type="subcellular location">
    <subcellularLocation>
        <location evidence="3 15">Cytoplasm</location>
    </subcellularLocation>
</comment>
<dbReference type="NCBIfam" id="NF000768">
    <property type="entry name" value="PRK00051.1"/>
    <property type="match status" value="1"/>
</dbReference>
<dbReference type="EC" id="3.6.1.31" evidence="15"/>
<evidence type="ECO:0000256" key="15">
    <source>
        <dbReference type="HAMAP-Rule" id="MF_01019"/>
    </source>
</evidence>
<evidence type="ECO:0000313" key="17">
    <source>
        <dbReference type="EMBL" id="MFC4673255.1"/>
    </source>
</evidence>
<keyword evidence="14 15" id="KW-0511">Multifunctional enzyme</keyword>
<dbReference type="SUPFAM" id="SSF101386">
    <property type="entry name" value="all-alpha NTP pyrophosphatases"/>
    <property type="match status" value="1"/>
</dbReference>
<evidence type="ECO:0000256" key="11">
    <source>
        <dbReference type="ARBA" id="ARBA00022801"/>
    </source>
</evidence>
<dbReference type="HAMAP" id="MF_01020">
    <property type="entry name" value="HisE"/>
    <property type="match status" value="1"/>
</dbReference>
<evidence type="ECO:0000256" key="7">
    <source>
        <dbReference type="ARBA" id="ARBA00008299"/>
    </source>
</evidence>
<comment type="caution">
    <text evidence="17">The sequence shown here is derived from an EMBL/GenBank/DDBJ whole genome shotgun (WGS) entry which is preliminary data.</text>
</comment>
<proteinExistence type="inferred from homology"/>
<dbReference type="RefSeq" id="WP_379994548.1">
    <property type="nucleotide sequence ID" value="NZ_JBHSGN010000050.1"/>
</dbReference>
<evidence type="ECO:0000259" key="16">
    <source>
        <dbReference type="Pfam" id="PF01502"/>
    </source>
</evidence>
<evidence type="ECO:0000256" key="1">
    <source>
        <dbReference type="ARBA" id="ARBA00000024"/>
    </source>
</evidence>
<dbReference type="EC" id="3.5.4.19" evidence="15"/>
<feature type="domain" description="Phosphoribosyl-AMP cyclohydrolase" evidence="16">
    <location>
        <begin position="29"/>
        <end position="102"/>
    </location>
</feature>
<comment type="catalytic activity">
    <reaction evidence="2 15">
        <text>1-(5-phospho-beta-D-ribosyl)-ATP + H2O = 1-(5-phospho-beta-D-ribosyl)-5'-AMP + diphosphate + H(+)</text>
        <dbReference type="Rhea" id="RHEA:22828"/>
        <dbReference type="ChEBI" id="CHEBI:15377"/>
        <dbReference type="ChEBI" id="CHEBI:15378"/>
        <dbReference type="ChEBI" id="CHEBI:33019"/>
        <dbReference type="ChEBI" id="CHEBI:59457"/>
        <dbReference type="ChEBI" id="CHEBI:73183"/>
        <dbReference type="EC" id="3.6.1.31"/>
    </reaction>
</comment>
<evidence type="ECO:0000256" key="5">
    <source>
        <dbReference type="ARBA" id="ARBA00005204"/>
    </source>
</evidence>
<dbReference type="NCBIfam" id="NF002747">
    <property type="entry name" value="PRK02759.1"/>
    <property type="match status" value="1"/>
</dbReference>
<comment type="similarity">
    <text evidence="7 15">In the N-terminal section; belongs to the PRA-CH family.</text>
</comment>
<evidence type="ECO:0000313" key="18">
    <source>
        <dbReference type="Proteomes" id="UP001596023"/>
    </source>
</evidence>
<evidence type="ECO:0000256" key="9">
    <source>
        <dbReference type="ARBA" id="ARBA00022605"/>
    </source>
</evidence>
<reference evidence="18" key="1">
    <citation type="journal article" date="2019" name="Int. J. Syst. Evol. Microbiol.">
        <title>The Global Catalogue of Microorganisms (GCM) 10K type strain sequencing project: providing services to taxonomists for standard genome sequencing and annotation.</title>
        <authorList>
            <consortium name="The Broad Institute Genomics Platform"/>
            <consortium name="The Broad Institute Genome Sequencing Center for Infectious Disease"/>
            <person name="Wu L."/>
            <person name="Ma J."/>
        </authorList>
    </citation>
    <scope>NUCLEOTIDE SEQUENCE [LARGE SCALE GENOMIC DNA]</scope>
    <source>
        <strain evidence="18">CCUG 66188</strain>
    </source>
</reference>
<evidence type="ECO:0000256" key="4">
    <source>
        <dbReference type="ARBA" id="ARBA00005169"/>
    </source>
</evidence>
<dbReference type="Gene3D" id="3.10.20.810">
    <property type="entry name" value="Phosphoribosyl-AMP cyclohydrolase"/>
    <property type="match status" value="1"/>
</dbReference>
<dbReference type="Proteomes" id="UP001596023">
    <property type="component" value="Unassembled WGS sequence"/>
</dbReference>
<comment type="catalytic activity">
    <reaction evidence="1 15">
        <text>1-(5-phospho-beta-D-ribosyl)-5'-AMP + H2O = 1-(5-phospho-beta-D-ribosyl)-5-[(5-phospho-beta-D-ribosylamino)methylideneamino]imidazole-4-carboxamide</text>
        <dbReference type="Rhea" id="RHEA:20049"/>
        <dbReference type="ChEBI" id="CHEBI:15377"/>
        <dbReference type="ChEBI" id="CHEBI:58435"/>
        <dbReference type="ChEBI" id="CHEBI:59457"/>
        <dbReference type="EC" id="3.5.4.19"/>
    </reaction>
</comment>
<dbReference type="InterPro" id="IPR021130">
    <property type="entry name" value="PRib-ATP_PPHydrolase-like"/>
</dbReference>
<evidence type="ECO:0000256" key="3">
    <source>
        <dbReference type="ARBA" id="ARBA00004496"/>
    </source>
</evidence>
<protein>
    <recommendedName>
        <fullName evidence="15">Histidine biosynthesis bifunctional protein HisIE</fullName>
    </recommendedName>
    <domain>
        <recommendedName>
            <fullName evidence="15">Phosphoribosyl-AMP cyclohydrolase</fullName>
            <shortName evidence="15">PRA-CH</shortName>
            <ecNumber evidence="15">3.5.4.19</ecNumber>
        </recommendedName>
    </domain>
    <domain>
        <recommendedName>
            <fullName evidence="15">Phosphoribosyl-ATP pyrophosphatase</fullName>
            <shortName evidence="15">PRA-PH</shortName>
            <ecNumber evidence="15">3.6.1.31</ecNumber>
        </recommendedName>
    </domain>
</protein>
<gene>
    <name evidence="15 17" type="primary">hisIE</name>
    <name evidence="15" type="synonym">hisI</name>
    <name evidence="17" type="ORF">ACFO6W_06090</name>
</gene>
<dbReference type="PANTHER" id="PTHR42945:SF9">
    <property type="entry name" value="HISTIDINE BIOSYNTHESIS BIFUNCTIONAL PROTEIN HISIE"/>
    <property type="match status" value="1"/>
</dbReference>
<evidence type="ECO:0000256" key="14">
    <source>
        <dbReference type="ARBA" id="ARBA00023268"/>
    </source>
</evidence>
<dbReference type="Pfam" id="PF01502">
    <property type="entry name" value="PRA-CH"/>
    <property type="match status" value="1"/>
</dbReference>
<comment type="pathway">
    <text evidence="4 15">Amino-acid biosynthesis; L-histidine biosynthesis; L-histidine from 5-phospho-alpha-D-ribose 1-diphosphate: step 3/9.</text>
</comment>
<dbReference type="Pfam" id="PF01503">
    <property type="entry name" value="PRA-PH"/>
    <property type="match status" value="1"/>
</dbReference>
<organism evidence="17 18">
    <name type="scientific">Dysgonomonas termitidis</name>
    <dbReference type="NCBI Taxonomy" id="1516126"/>
    <lineage>
        <taxon>Bacteria</taxon>
        <taxon>Pseudomonadati</taxon>
        <taxon>Bacteroidota</taxon>
        <taxon>Bacteroidia</taxon>
        <taxon>Bacteroidales</taxon>
        <taxon>Dysgonomonadaceae</taxon>
        <taxon>Dysgonomonas</taxon>
    </lineage>
</organism>
<dbReference type="InterPro" id="IPR038019">
    <property type="entry name" value="PRib_AMP_CycHydrolase_sf"/>
</dbReference>
<dbReference type="NCBIfam" id="TIGR03188">
    <property type="entry name" value="histidine_hisI"/>
    <property type="match status" value="1"/>
</dbReference>
<keyword evidence="9 15" id="KW-0028">Amino-acid biosynthesis</keyword>
<keyword evidence="13 15" id="KW-0368">Histidine biosynthesis</keyword>
<keyword evidence="18" id="KW-1185">Reference proteome</keyword>
<sequence>MKNMNLDFDKVGGLIPAIIQDNETNKVLMLGYMNAEALQKTQETGKVTFFSRTKQRLWTKGEESGNFLNVISIKEDCDKDTLLIKVNPVGPVCHTGADTCFEEENKEDILFFKYLQHFIEKRYKEMPEGSYTTSLFESGINRMAQKVGEEALESVIEACNGTDDRLIYESADMLYHLIVLLTSKGLSLEDLARELQKRHKKN</sequence>
<evidence type="ECO:0000256" key="12">
    <source>
        <dbReference type="ARBA" id="ARBA00022840"/>
    </source>
</evidence>
<evidence type="ECO:0000256" key="2">
    <source>
        <dbReference type="ARBA" id="ARBA00001460"/>
    </source>
</evidence>
<dbReference type="InterPro" id="IPR002496">
    <property type="entry name" value="PRib_AMP_CycHydrolase_dom"/>
</dbReference>
<dbReference type="EMBL" id="JBHSGN010000050">
    <property type="protein sequence ID" value="MFC4673255.1"/>
    <property type="molecule type" value="Genomic_DNA"/>
</dbReference>
<dbReference type="CDD" id="cd11534">
    <property type="entry name" value="NTP-PPase_HisIE_like"/>
    <property type="match status" value="1"/>
</dbReference>
<comment type="similarity">
    <text evidence="6 15">In the C-terminal section; belongs to the PRA-PH family.</text>
</comment>
<keyword evidence="11 15" id="KW-0378">Hydrolase</keyword>